<comment type="caution">
    <text evidence="2">The sequence shown here is derived from an EMBL/GenBank/DDBJ whole genome shotgun (WGS) entry which is preliminary data.</text>
</comment>
<evidence type="ECO:0000313" key="3">
    <source>
        <dbReference type="Proteomes" id="UP000821866"/>
    </source>
</evidence>
<sequence>MSGDDGQWEVVPSYLDVLRGVYNVCHYGLYVTNGSESVSATGPHRRSWPFIPLEDVFVVLVLAVLWTLIRRLLTDRVFKVMPRPRAFACCCRSFISRRALLAARSPPIAVRASSAGLSQGEWTRPPPEIGYTPFTQGTRSPLAAAPARGAFHWAWLAFGDAHRRLRVRSQG</sequence>
<keyword evidence="1" id="KW-0472">Membrane</keyword>
<evidence type="ECO:0000313" key="2">
    <source>
        <dbReference type="EMBL" id="KAH8024608.1"/>
    </source>
</evidence>
<dbReference type="Proteomes" id="UP000821866">
    <property type="component" value="Chromosome 6"/>
</dbReference>
<protein>
    <submittedName>
        <fullName evidence="2">Uncharacterized protein</fullName>
    </submittedName>
</protein>
<accession>A0A9J6DRV9</accession>
<organism evidence="2 3">
    <name type="scientific">Rhipicephalus microplus</name>
    <name type="common">Cattle tick</name>
    <name type="synonym">Boophilus microplus</name>
    <dbReference type="NCBI Taxonomy" id="6941"/>
    <lineage>
        <taxon>Eukaryota</taxon>
        <taxon>Metazoa</taxon>
        <taxon>Ecdysozoa</taxon>
        <taxon>Arthropoda</taxon>
        <taxon>Chelicerata</taxon>
        <taxon>Arachnida</taxon>
        <taxon>Acari</taxon>
        <taxon>Parasitiformes</taxon>
        <taxon>Ixodida</taxon>
        <taxon>Ixodoidea</taxon>
        <taxon>Ixodidae</taxon>
        <taxon>Rhipicephalinae</taxon>
        <taxon>Rhipicephalus</taxon>
        <taxon>Boophilus</taxon>
    </lineage>
</organism>
<dbReference type="VEuPathDB" id="VectorBase:LOC119171909"/>
<dbReference type="AlphaFoldDB" id="A0A9J6DRV9"/>
<keyword evidence="3" id="KW-1185">Reference proteome</keyword>
<dbReference type="EMBL" id="JABSTU010000008">
    <property type="protein sequence ID" value="KAH8024608.1"/>
    <property type="molecule type" value="Genomic_DNA"/>
</dbReference>
<name>A0A9J6DRV9_RHIMP</name>
<keyword evidence="1" id="KW-1133">Transmembrane helix</keyword>
<feature type="transmembrane region" description="Helical" evidence="1">
    <location>
        <begin position="56"/>
        <end position="73"/>
    </location>
</feature>
<reference evidence="2" key="1">
    <citation type="journal article" date="2020" name="Cell">
        <title>Large-Scale Comparative Analyses of Tick Genomes Elucidate Their Genetic Diversity and Vector Capacities.</title>
        <authorList>
            <consortium name="Tick Genome and Microbiome Consortium (TIGMIC)"/>
            <person name="Jia N."/>
            <person name="Wang J."/>
            <person name="Shi W."/>
            <person name="Du L."/>
            <person name="Sun Y."/>
            <person name="Zhan W."/>
            <person name="Jiang J.F."/>
            <person name="Wang Q."/>
            <person name="Zhang B."/>
            <person name="Ji P."/>
            <person name="Bell-Sakyi L."/>
            <person name="Cui X.M."/>
            <person name="Yuan T.T."/>
            <person name="Jiang B.G."/>
            <person name="Yang W.F."/>
            <person name="Lam T.T."/>
            <person name="Chang Q.C."/>
            <person name="Ding S.J."/>
            <person name="Wang X.J."/>
            <person name="Zhu J.G."/>
            <person name="Ruan X.D."/>
            <person name="Zhao L."/>
            <person name="Wei J.T."/>
            <person name="Ye R.Z."/>
            <person name="Que T.C."/>
            <person name="Du C.H."/>
            <person name="Zhou Y.H."/>
            <person name="Cheng J.X."/>
            <person name="Dai P.F."/>
            <person name="Guo W.B."/>
            <person name="Han X.H."/>
            <person name="Huang E.J."/>
            <person name="Li L.F."/>
            <person name="Wei W."/>
            <person name="Gao Y.C."/>
            <person name="Liu J.Z."/>
            <person name="Shao H.Z."/>
            <person name="Wang X."/>
            <person name="Wang C.C."/>
            <person name="Yang T.C."/>
            <person name="Huo Q.B."/>
            <person name="Li W."/>
            <person name="Chen H.Y."/>
            <person name="Chen S.E."/>
            <person name="Zhou L.G."/>
            <person name="Ni X.B."/>
            <person name="Tian J.H."/>
            <person name="Sheng Y."/>
            <person name="Liu T."/>
            <person name="Pan Y.S."/>
            <person name="Xia L.Y."/>
            <person name="Li J."/>
            <person name="Zhao F."/>
            <person name="Cao W.C."/>
        </authorList>
    </citation>
    <scope>NUCLEOTIDE SEQUENCE</scope>
    <source>
        <strain evidence="2">Rmic-2018</strain>
    </source>
</reference>
<keyword evidence="1" id="KW-0812">Transmembrane</keyword>
<reference evidence="2" key="2">
    <citation type="submission" date="2021-09" db="EMBL/GenBank/DDBJ databases">
        <authorList>
            <person name="Jia N."/>
            <person name="Wang J."/>
            <person name="Shi W."/>
            <person name="Du L."/>
            <person name="Sun Y."/>
            <person name="Zhan W."/>
            <person name="Jiang J."/>
            <person name="Wang Q."/>
            <person name="Zhang B."/>
            <person name="Ji P."/>
            <person name="Sakyi L.B."/>
            <person name="Cui X."/>
            <person name="Yuan T."/>
            <person name="Jiang B."/>
            <person name="Yang W."/>
            <person name="Lam T.T.-Y."/>
            <person name="Chang Q."/>
            <person name="Ding S."/>
            <person name="Wang X."/>
            <person name="Zhu J."/>
            <person name="Ruan X."/>
            <person name="Zhao L."/>
            <person name="Wei J."/>
            <person name="Que T."/>
            <person name="Du C."/>
            <person name="Cheng J."/>
            <person name="Dai P."/>
            <person name="Han X."/>
            <person name="Huang E."/>
            <person name="Gao Y."/>
            <person name="Liu J."/>
            <person name="Shao H."/>
            <person name="Ye R."/>
            <person name="Li L."/>
            <person name="Wei W."/>
            <person name="Wang X."/>
            <person name="Wang C."/>
            <person name="Huo Q."/>
            <person name="Li W."/>
            <person name="Guo W."/>
            <person name="Chen H."/>
            <person name="Chen S."/>
            <person name="Zhou L."/>
            <person name="Zhou L."/>
            <person name="Ni X."/>
            <person name="Tian J."/>
            <person name="Zhou Y."/>
            <person name="Sheng Y."/>
            <person name="Liu T."/>
            <person name="Pan Y."/>
            <person name="Xia L."/>
            <person name="Li J."/>
            <person name="Zhao F."/>
            <person name="Cao W."/>
        </authorList>
    </citation>
    <scope>NUCLEOTIDE SEQUENCE</scope>
    <source>
        <strain evidence="2">Rmic-2018</strain>
        <tissue evidence="2">Larvae</tissue>
    </source>
</reference>
<gene>
    <name evidence="2" type="ORF">HPB51_026180</name>
</gene>
<proteinExistence type="predicted"/>
<evidence type="ECO:0000256" key="1">
    <source>
        <dbReference type="SAM" id="Phobius"/>
    </source>
</evidence>